<feature type="region of interest" description="Disordered" evidence="1">
    <location>
        <begin position="57"/>
        <end position="76"/>
    </location>
</feature>
<feature type="transmembrane region" description="Helical" evidence="2">
    <location>
        <begin position="31"/>
        <end position="50"/>
    </location>
</feature>
<organism evidence="3 4">
    <name type="scientific">Nonomuraea antimicrobica</name>
    <dbReference type="NCBI Taxonomy" id="561173"/>
    <lineage>
        <taxon>Bacteria</taxon>
        <taxon>Bacillati</taxon>
        <taxon>Actinomycetota</taxon>
        <taxon>Actinomycetes</taxon>
        <taxon>Streptosporangiales</taxon>
        <taxon>Streptosporangiaceae</taxon>
        <taxon>Nonomuraea</taxon>
    </lineage>
</organism>
<accession>A0ABP7CMS9</accession>
<sequence>MKNRDILLCFVGLGLLALVVAAFMSEGTSGVTFALIGLAFIVASGVMALVERNDQNYTPPAETRLQDDRESGPARP</sequence>
<dbReference type="Proteomes" id="UP001500902">
    <property type="component" value="Unassembled WGS sequence"/>
</dbReference>
<evidence type="ECO:0000313" key="4">
    <source>
        <dbReference type="Proteomes" id="UP001500902"/>
    </source>
</evidence>
<protein>
    <submittedName>
        <fullName evidence="3">Uncharacterized protein</fullName>
    </submittedName>
</protein>
<name>A0ABP7CMS9_9ACTN</name>
<keyword evidence="2" id="KW-0472">Membrane</keyword>
<dbReference type="EMBL" id="BAAAZP010000138">
    <property type="protein sequence ID" value="GAA3693437.1"/>
    <property type="molecule type" value="Genomic_DNA"/>
</dbReference>
<evidence type="ECO:0000256" key="1">
    <source>
        <dbReference type="SAM" id="MobiDB-lite"/>
    </source>
</evidence>
<gene>
    <name evidence="3" type="ORF">GCM10022224_068690</name>
</gene>
<evidence type="ECO:0000256" key="2">
    <source>
        <dbReference type="SAM" id="Phobius"/>
    </source>
</evidence>
<keyword evidence="2" id="KW-1133">Transmembrane helix</keyword>
<dbReference type="RefSeq" id="WP_344887370.1">
    <property type="nucleotide sequence ID" value="NZ_BAAAZP010000138.1"/>
</dbReference>
<reference evidence="4" key="1">
    <citation type="journal article" date="2019" name="Int. J. Syst. Evol. Microbiol.">
        <title>The Global Catalogue of Microorganisms (GCM) 10K type strain sequencing project: providing services to taxonomists for standard genome sequencing and annotation.</title>
        <authorList>
            <consortium name="The Broad Institute Genomics Platform"/>
            <consortium name="The Broad Institute Genome Sequencing Center for Infectious Disease"/>
            <person name="Wu L."/>
            <person name="Ma J."/>
        </authorList>
    </citation>
    <scope>NUCLEOTIDE SEQUENCE [LARGE SCALE GENOMIC DNA]</scope>
    <source>
        <strain evidence="4">JCM 16904</strain>
    </source>
</reference>
<proteinExistence type="predicted"/>
<evidence type="ECO:0000313" key="3">
    <source>
        <dbReference type="EMBL" id="GAA3693437.1"/>
    </source>
</evidence>
<keyword evidence="4" id="KW-1185">Reference proteome</keyword>
<feature type="compositionally biased region" description="Basic and acidic residues" evidence="1">
    <location>
        <begin position="64"/>
        <end position="76"/>
    </location>
</feature>
<comment type="caution">
    <text evidence="3">The sequence shown here is derived from an EMBL/GenBank/DDBJ whole genome shotgun (WGS) entry which is preliminary data.</text>
</comment>
<keyword evidence="2" id="KW-0812">Transmembrane</keyword>